<proteinExistence type="inferred from homology"/>
<feature type="domain" description="Aminotransferase class I/classII large" evidence="9">
    <location>
        <begin position="32"/>
        <end position="392"/>
    </location>
</feature>
<dbReference type="Proteomes" id="UP000199473">
    <property type="component" value="Unassembled WGS sequence"/>
</dbReference>
<evidence type="ECO:0000256" key="7">
    <source>
        <dbReference type="ARBA" id="ARBA00049185"/>
    </source>
</evidence>
<name>A0A1I3ZHA3_9PROT</name>
<dbReference type="CDD" id="cd00609">
    <property type="entry name" value="AAT_like"/>
    <property type="match status" value="1"/>
</dbReference>
<organism evidence="10 11">
    <name type="scientific">Falsiroseomonas stagni DSM 19981</name>
    <dbReference type="NCBI Taxonomy" id="1123062"/>
    <lineage>
        <taxon>Bacteria</taxon>
        <taxon>Pseudomonadati</taxon>
        <taxon>Pseudomonadota</taxon>
        <taxon>Alphaproteobacteria</taxon>
        <taxon>Acetobacterales</taxon>
        <taxon>Roseomonadaceae</taxon>
        <taxon>Falsiroseomonas</taxon>
    </lineage>
</organism>
<comment type="cofactor">
    <cofactor evidence="1 8">
        <name>pyridoxal 5'-phosphate</name>
        <dbReference type="ChEBI" id="CHEBI:597326"/>
    </cofactor>
</comment>
<gene>
    <name evidence="10" type="ORF">SAMN02745775_102517</name>
</gene>
<reference evidence="10 11" key="1">
    <citation type="submission" date="2016-10" db="EMBL/GenBank/DDBJ databases">
        <authorList>
            <person name="de Groot N.N."/>
        </authorList>
    </citation>
    <scope>NUCLEOTIDE SEQUENCE [LARGE SCALE GENOMIC DNA]</scope>
    <source>
        <strain evidence="10 11">DSM 19981</strain>
    </source>
</reference>
<evidence type="ECO:0000256" key="4">
    <source>
        <dbReference type="ARBA" id="ARBA00022576"/>
    </source>
</evidence>
<keyword evidence="11" id="KW-1185">Reference proteome</keyword>
<dbReference type="InterPro" id="IPR015422">
    <property type="entry name" value="PyrdxlP-dep_Trfase_small"/>
</dbReference>
<evidence type="ECO:0000256" key="5">
    <source>
        <dbReference type="ARBA" id="ARBA00022679"/>
    </source>
</evidence>
<dbReference type="GO" id="GO:0030170">
    <property type="term" value="F:pyridoxal phosphate binding"/>
    <property type="evidence" value="ECO:0007669"/>
    <property type="project" value="InterPro"/>
</dbReference>
<dbReference type="STRING" id="1123062.SAMN02745775_102517"/>
<protein>
    <recommendedName>
        <fullName evidence="8">Aminotransferase</fullName>
        <ecNumber evidence="8">2.6.1.-</ecNumber>
    </recommendedName>
</protein>
<evidence type="ECO:0000313" key="10">
    <source>
        <dbReference type="EMBL" id="SFK43447.1"/>
    </source>
</evidence>
<dbReference type="Gene3D" id="3.90.1150.10">
    <property type="entry name" value="Aspartate Aminotransferase, domain 1"/>
    <property type="match status" value="1"/>
</dbReference>
<comment type="catalytic activity">
    <reaction evidence="7">
        <text>L-aspartate + 2-oxoglutarate = oxaloacetate + L-glutamate</text>
        <dbReference type="Rhea" id="RHEA:21824"/>
        <dbReference type="ChEBI" id="CHEBI:16452"/>
        <dbReference type="ChEBI" id="CHEBI:16810"/>
        <dbReference type="ChEBI" id="CHEBI:29985"/>
        <dbReference type="ChEBI" id="CHEBI:29991"/>
        <dbReference type="EC" id="2.6.1.1"/>
    </reaction>
</comment>
<dbReference type="AlphaFoldDB" id="A0A1I3ZHA3"/>
<evidence type="ECO:0000259" key="9">
    <source>
        <dbReference type="Pfam" id="PF00155"/>
    </source>
</evidence>
<dbReference type="Gene3D" id="3.40.640.10">
    <property type="entry name" value="Type I PLP-dependent aspartate aminotransferase-like (Major domain)"/>
    <property type="match status" value="1"/>
</dbReference>
<keyword evidence="6" id="KW-0663">Pyridoxal phosphate</keyword>
<dbReference type="PANTHER" id="PTHR46383:SF1">
    <property type="entry name" value="ASPARTATE AMINOTRANSFERASE"/>
    <property type="match status" value="1"/>
</dbReference>
<evidence type="ECO:0000256" key="8">
    <source>
        <dbReference type="RuleBase" id="RU000481"/>
    </source>
</evidence>
<sequence length="400" mass="43653">MPALATRLNDIKLAATAVMTNRAREIAASGQKVISLAIGEPNFDSPRHAIEAGYQAALRGETKYPPQDGTRALKEAVQRKFKRDNNLDYALNEIMISNGGKQVIMNALFGTCDPGDEVLIPAPYWTSYAEMAKLATATPVTIACPQNNGFKLRPEDLDAAITPKTKWLFLNFPNNPTGAACSRAEMKALAEVLLKHPHVWVLTDDMYEHLVYDGFEFCTIADVEPRLKDRVLTVNGVSKTYAMTGWRIGFCGGPRNLIAAMVNMQSQISAGTSSVGQAAAIAALDGPQDGVKERAEIYRQRRNMVVDMLNEAPGIQCHRPEGAFYVFPNVAGCLGKTSKGGRRIETDLDFALAVLEEAHVATVHGSAYGMSPYIRISYATDTDSLREACTRIQEFCKGLS</sequence>
<dbReference type="SUPFAM" id="SSF53383">
    <property type="entry name" value="PLP-dependent transferases"/>
    <property type="match status" value="1"/>
</dbReference>
<evidence type="ECO:0000256" key="1">
    <source>
        <dbReference type="ARBA" id="ARBA00001933"/>
    </source>
</evidence>
<evidence type="ECO:0000256" key="2">
    <source>
        <dbReference type="ARBA" id="ARBA00007441"/>
    </source>
</evidence>
<evidence type="ECO:0000256" key="3">
    <source>
        <dbReference type="ARBA" id="ARBA00011738"/>
    </source>
</evidence>
<dbReference type="InterPro" id="IPR004838">
    <property type="entry name" value="NHTrfase_class1_PyrdxlP-BS"/>
</dbReference>
<dbReference type="EMBL" id="FOSQ01000002">
    <property type="protein sequence ID" value="SFK43447.1"/>
    <property type="molecule type" value="Genomic_DNA"/>
</dbReference>
<dbReference type="PROSITE" id="PS00105">
    <property type="entry name" value="AA_TRANSFER_CLASS_1"/>
    <property type="match status" value="1"/>
</dbReference>
<dbReference type="GO" id="GO:0004069">
    <property type="term" value="F:L-aspartate:2-oxoglutarate aminotransferase activity"/>
    <property type="evidence" value="ECO:0007669"/>
    <property type="project" value="UniProtKB-EC"/>
</dbReference>
<evidence type="ECO:0000256" key="6">
    <source>
        <dbReference type="ARBA" id="ARBA00022898"/>
    </source>
</evidence>
<dbReference type="FunFam" id="3.40.640.10:FF:000033">
    <property type="entry name" value="Aspartate aminotransferase"/>
    <property type="match status" value="1"/>
</dbReference>
<dbReference type="Pfam" id="PF00155">
    <property type="entry name" value="Aminotran_1_2"/>
    <property type="match status" value="1"/>
</dbReference>
<dbReference type="InterPro" id="IPR015421">
    <property type="entry name" value="PyrdxlP-dep_Trfase_major"/>
</dbReference>
<dbReference type="EC" id="2.6.1.-" evidence="8"/>
<dbReference type="InterPro" id="IPR004839">
    <property type="entry name" value="Aminotransferase_I/II_large"/>
</dbReference>
<comment type="subunit">
    <text evidence="3">Homodimer.</text>
</comment>
<comment type="similarity">
    <text evidence="2 8">Belongs to the class-I pyridoxal-phosphate-dependent aminotransferase family.</text>
</comment>
<accession>A0A1I3ZHA3</accession>
<dbReference type="PANTHER" id="PTHR46383">
    <property type="entry name" value="ASPARTATE AMINOTRANSFERASE"/>
    <property type="match status" value="1"/>
</dbReference>
<dbReference type="RefSeq" id="WP_092958655.1">
    <property type="nucleotide sequence ID" value="NZ_FOSQ01000002.1"/>
</dbReference>
<dbReference type="InterPro" id="IPR015424">
    <property type="entry name" value="PyrdxlP-dep_Trfase"/>
</dbReference>
<dbReference type="GO" id="GO:0006520">
    <property type="term" value="P:amino acid metabolic process"/>
    <property type="evidence" value="ECO:0007669"/>
    <property type="project" value="InterPro"/>
</dbReference>
<evidence type="ECO:0000313" key="11">
    <source>
        <dbReference type="Proteomes" id="UP000199473"/>
    </source>
</evidence>
<keyword evidence="5 8" id="KW-0808">Transferase</keyword>
<dbReference type="InterPro" id="IPR050596">
    <property type="entry name" value="AspAT/PAT-like"/>
</dbReference>
<dbReference type="OrthoDB" id="9763453at2"/>
<keyword evidence="4 8" id="KW-0032">Aminotransferase</keyword>